<reference evidence="1 2" key="1">
    <citation type="submission" date="2020-03" db="EMBL/GenBank/DDBJ databases">
        <title>Salinimicrobium sp. nov, isolated from SCS.</title>
        <authorList>
            <person name="Cao W.R."/>
        </authorList>
    </citation>
    <scope>NUCLEOTIDE SEQUENCE [LARGE SCALE GENOMIC DNA]</scope>
    <source>
        <strain evidence="2">J15B91</strain>
    </source>
</reference>
<evidence type="ECO:0000313" key="1">
    <source>
        <dbReference type="EMBL" id="NJW54820.1"/>
    </source>
</evidence>
<dbReference type="Gene3D" id="3.30.2090.10">
    <property type="entry name" value="Multidrug efflux transporter AcrB TolC docking domain, DN and DC subdomains"/>
    <property type="match status" value="1"/>
</dbReference>
<dbReference type="PANTHER" id="PTHR32063:SF0">
    <property type="entry name" value="SWARMING MOTILITY PROTEIN SWRC"/>
    <property type="match status" value="1"/>
</dbReference>
<dbReference type="InterPro" id="IPR001036">
    <property type="entry name" value="Acrflvin-R"/>
</dbReference>
<evidence type="ECO:0000313" key="2">
    <source>
        <dbReference type="Proteomes" id="UP000703674"/>
    </source>
</evidence>
<proteinExistence type="predicted"/>
<organism evidence="1 2">
    <name type="scientific">Salinimicrobium oceani</name>
    <dbReference type="NCBI Taxonomy" id="2722702"/>
    <lineage>
        <taxon>Bacteria</taxon>
        <taxon>Pseudomonadati</taxon>
        <taxon>Bacteroidota</taxon>
        <taxon>Flavobacteriia</taxon>
        <taxon>Flavobacteriales</taxon>
        <taxon>Flavobacteriaceae</taxon>
        <taxon>Salinimicrobium</taxon>
    </lineage>
</organism>
<dbReference type="InterPro" id="IPR027463">
    <property type="entry name" value="AcrB_DN_DC_subdom"/>
</dbReference>
<protein>
    <submittedName>
        <fullName evidence="1">Efflux RND transporter permease subunit</fullName>
    </submittedName>
</protein>
<accession>A0ABX1D2Z0</accession>
<comment type="caution">
    <text evidence="1">The sequence shown here is derived from an EMBL/GenBank/DDBJ whole genome shotgun (WGS) entry which is preliminary data.</text>
</comment>
<dbReference type="EMBL" id="JAAVJR010000530">
    <property type="protein sequence ID" value="NJW54820.1"/>
    <property type="molecule type" value="Genomic_DNA"/>
</dbReference>
<dbReference type="SUPFAM" id="SSF82714">
    <property type="entry name" value="Multidrug efflux transporter AcrB TolC docking domain, DN and DC subdomains"/>
    <property type="match status" value="1"/>
</dbReference>
<gene>
    <name evidence="1" type="ORF">HC175_18065</name>
</gene>
<feature type="non-terminal residue" evidence="1">
    <location>
        <position position="158"/>
    </location>
</feature>
<sequence>VRNEMEDIPEAIKFSVSTAGGMASGPPVAIDVIGNDLEQTSEIAEQLVNRLNQIEGIRNADVNRGDPQPALQIDLDRDRLAVLGLNSGTVGQTIRGMIAGITATEFREEGDEFDIVVQYEESFRQNIEDLRRMTVPTPGGELVEIGSLGEVREIYTPP</sequence>
<feature type="non-terminal residue" evidence="1">
    <location>
        <position position="1"/>
    </location>
</feature>
<keyword evidence="2" id="KW-1185">Reference proteome</keyword>
<dbReference type="PANTHER" id="PTHR32063">
    <property type="match status" value="1"/>
</dbReference>
<name>A0ABX1D2Z0_9FLAO</name>
<dbReference type="Proteomes" id="UP000703674">
    <property type="component" value="Unassembled WGS sequence"/>
</dbReference>
<dbReference type="Pfam" id="PF00873">
    <property type="entry name" value="ACR_tran"/>
    <property type="match status" value="1"/>
</dbReference>